<comment type="subcellular location">
    <subcellularLocation>
        <location evidence="2">Cytoplasm</location>
    </subcellularLocation>
    <subcellularLocation>
        <location evidence="1">Nucleus</location>
    </subcellularLocation>
</comment>
<feature type="compositionally biased region" description="Low complexity" evidence="9">
    <location>
        <begin position="363"/>
        <end position="377"/>
    </location>
</feature>
<dbReference type="InterPro" id="IPR025800">
    <property type="entry name" value="CaM-Lys-N-MeTrfase"/>
</dbReference>
<dbReference type="CDD" id="cd02440">
    <property type="entry name" value="AdoMet_MTases"/>
    <property type="match status" value="1"/>
</dbReference>
<evidence type="ECO:0000256" key="7">
    <source>
        <dbReference type="ARBA" id="ARBA00022679"/>
    </source>
</evidence>
<feature type="region of interest" description="Disordered" evidence="9">
    <location>
        <begin position="361"/>
        <end position="381"/>
    </location>
</feature>
<reference evidence="10" key="1">
    <citation type="submission" date="2020-06" db="EMBL/GenBank/DDBJ databases">
        <authorList>
            <person name="Li T."/>
            <person name="Hu X."/>
            <person name="Zhang T."/>
            <person name="Song X."/>
            <person name="Zhang H."/>
            <person name="Dai N."/>
            <person name="Sheng W."/>
            <person name="Hou X."/>
            <person name="Wei L."/>
        </authorList>
    </citation>
    <scope>NUCLEOTIDE SEQUENCE</scope>
    <source>
        <strain evidence="10">KEN1</strain>
        <tissue evidence="10">Leaf</tissue>
    </source>
</reference>
<keyword evidence="8" id="KW-0539">Nucleus</keyword>
<dbReference type="GO" id="GO:0005634">
    <property type="term" value="C:nucleus"/>
    <property type="evidence" value="ECO:0007669"/>
    <property type="project" value="UniProtKB-SubCell"/>
</dbReference>
<protein>
    <recommendedName>
        <fullName evidence="4">Calmodulin-lysine N-methyltransferase</fullName>
        <ecNumber evidence="3">2.1.1.60</ecNumber>
    </recommendedName>
</protein>
<dbReference type="GO" id="GO:0032259">
    <property type="term" value="P:methylation"/>
    <property type="evidence" value="ECO:0007669"/>
    <property type="project" value="UniProtKB-KW"/>
</dbReference>
<evidence type="ECO:0000256" key="9">
    <source>
        <dbReference type="SAM" id="MobiDB-lite"/>
    </source>
</evidence>
<evidence type="ECO:0000256" key="8">
    <source>
        <dbReference type="ARBA" id="ARBA00023242"/>
    </source>
</evidence>
<dbReference type="SUPFAM" id="SSF53335">
    <property type="entry name" value="S-adenosyl-L-methionine-dependent methyltransferases"/>
    <property type="match status" value="1"/>
</dbReference>
<evidence type="ECO:0000313" key="10">
    <source>
        <dbReference type="EMBL" id="KAL0462411.1"/>
    </source>
</evidence>
<evidence type="ECO:0000256" key="3">
    <source>
        <dbReference type="ARBA" id="ARBA00011914"/>
    </source>
</evidence>
<name>A0AAW2Y9U9_9LAMI</name>
<dbReference type="AlphaFoldDB" id="A0AAW2Y9U9"/>
<evidence type="ECO:0000256" key="1">
    <source>
        <dbReference type="ARBA" id="ARBA00004123"/>
    </source>
</evidence>
<dbReference type="GO" id="GO:0005737">
    <property type="term" value="C:cytoplasm"/>
    <property type="evidence" value="ECO:0007669"/>
    <property type="project" value="UniProtKB-SubCell"/>
</dbReference>
<keyword evidence="6" id="KW-0489">Methyltransferase</keyword>
<keyword evidence="7" id="KW-0808">Transferase</keyword>
<dbReference type="EC" id="2.1.1.60" evidence="3"/>
<keyword evidence="5" id="KW-0963">Cytoplasm</keyword>
<dbReference type="PANTHER" id="PTHR13539">
    <property type="entry name" value="CALMODULIN-LYSINE N-METHYLTRANSFERASE"/>
    <property type="match status" value="1"/>
</dbReference>
<evidence type="ECO:0000256" key="5">
    <source>
        <dbReference type="ARBA" id="ARBA00022490"/>
    </source>
</evidence>
<comment type="caution">
    <text evidence="10">The sequence shown here is derived from an EMBL/GenBank/DDBJ whole genome shotgun (WGS) entry which is preliminary data.</text>
</comment>
<evidence type="ECO:0000256" key="4">
    <source>
        <dbReference type="ARBA" id="ARBA00020594"/>
    </source>
</evidence>
<reference evidence="10" key="2">
    <citation type="journal article" date="2024" name="Plant">
        <title>Genomic evolution and insights into agronomic trait innovations of Sesamum species.</title>
        <authorList>
            <person name="Miao H."/>
            <person name="Wang L."/>
            <person name="Qu L."/>
            <person name="Liu H."/>
            <person name="Sun Y."/>
            <person name="Le M."/>
            <person name="Wang Q."/>
            <person name="Wei S."/>
            <person name="Zheng Y."/>
            <person name="Lin W."/>
            <person name="Duan Y."/>
            <person name="Cao H."/>
            <person name="Xiong S."/>
            <person name="Wang X."/>
            <person name="Wei L."/>
            <person name="Li C."/>
            <person name="Ma Q."/>
            <person name="Ju M."/>
            <person name="Zhao R."/>
            <person name="Li G."/>
            <person name="Mu C."/>
            <person name="Tian Q."/>
            <person name="Mei H."/>
            <person name="Zhang T."/>
            <person name="Gao T."/>
            <person name="Zhang H."/>
        </authorList>
    </citation>
    <scope>NUCLEOTIDE SEQUENCE</scope>
    <source>
        <strain evidence="10">KEN1</strain>
    </source>
</reference>
<organism evidence="10">
    <name type="scientific">Sesamum latifolium</name>
    <dbReference type="NCBI Taxonomy" id="2727402"/>
    <lineage>
        <taxon>Eukaryota</taxon>
        <taxon>Viridiplantae</taxon>
        <taxon>Streptophyta</taxon>
        <taxon>Embryophyta</taxon>
        <taxon>Tracheophyta</taxon>
        <taxon>Spermatophyta</taxon>
        <taxon>Magnoliopsida</taxon>
        <taxon>eudicotyledons</taxon>
        <taxon>Gunneridae</taxon>
        <taxon>Pentapetalae</taxon>
        <taxon>asterids</taxon>
        <taxon>lamiids</taxon>
        <taxon>Lamiales</taxon>
        <taxon>Pedaliaceae</taxon>
        <taxon>Sesamum</taxon>
    </lineage>
</organism>
<dbReference type="Gene3D" id="3.40.50.150">
    <property type="entry name" value="Vaccinia Virus protein VP39"/>
    <property type="match status" value="1"/>
</dbReference>
<dbReference type="Pfam" id="PF10294">
    <property type="entry name" value="Methyltransf_16"/>
    <property type="match status" value="1"/>
</dbReference>
<dbReference type="PANTHER" id="PTHR13539:SF3">
    <property type="entry name" value="CALMODULIN-LYSINE N-METHYLTRANSFERASE"/>
    <property type="match status" value="1"/>
</dbReference>
<feature type="non-terminal residue" evidence="10">
    <location>
        <position position="1"/>
    </location>
</feature>
<dbReference type="InterPro" id="IPR029063">
    <property type="entry name" value="SAM-dependent_MTases_sf"/>
</dbReference>
<gene>
    <name evidence="10" type="ORF">Slati_0128700</name>
</gene>
<dbReference type="EMBL" id="JACGWN010000001">
    <property type="protein sequence ID" value="KAL0462411.1"/>
    <property type="molecule type" value="Genomic_DNA"/>
</dbReference>
<evidence type="ECO:0000256" key="6">
    <source>
        <dbReference type="ARBA" id="ARBA00022603"/>
    </source>
</evidence>
<dbReference type="InterPro" id="IPR019410">
    <property type="entry name" value="Methyltransf_16"/>
</dbReference>
<evidence type="ECO:0000256" key="2">
    <source>
        <dbReference type="ARBA" id="ARBA00004496"/>
    </source>
</evidence>
<sequence>IRLDKVSRRTRSGFNLIPWHVVNEGGEDSDSFPKRDACFCYTLPLPNAPKLFLRQRCEDCVDLNDFEVCNRYDIDNTGLVCQWPSEDVLAYYAMLHLGSFRSKRVIELGSGYGLAGLVIAMATEASEVVITDGNPQVVDYIQCNIDANSASLGSLKVKSMVLHWDQHEVSDILGTFDVIVASDCTFFKEFHKGLARTIRCLLKEDGPSEAILFSPKRGDSLDKFLVEVENSGLHFTITETYDTEIWRRHKNFANGDPSWPNYDSDHCYPLLGDPSSTWILAATESLFAYAGLLGLMWSEVATDTWVKWTPYGSMRFVGERATVDDPSGPFLVGQALIRLPSSRFRDRERIMFDKLLRHHVSESPGGRSAASPSSRAPKGLLHPANQKENVLPLQHLKGEDLDKMLSSHVVKSKKSQFLWYGFPLAAGAYEAMEVVVPMREPLEPIPDDALALQKGMLLE</sequence>
<accession>A0AAW2Y9U9</accession>
<dbReference type="GO" id="GO:0018025">
    <property type="term" value="F:calmodulin-lysine N-methyltransferase activity"/>
    <property type="evidence" value="ECO:0007669"/>
    <property type="project" value="UniProtKB-EC"/>
</dbReference>
<proteinExistence type="predicted"/>